<dbReference type="RefSeq" id="WP_105330973.1">
    <property type="nucleotide sequence ID" value="NZ_PUHY01000012.1"/>
</dbReference>
<protein>
    <submittedName>
        <fullName evidence="2">Cupin</fullName>
    </submittedName>
</protein>
<comment type="caution">
    <text evidence="2">The sequence shown here is derived from an EMBL/GenBank/DDBJ whole genome shotgun (WGS) entry which is preliminary data.</text>
</comment>
<gene>
    <name evidence="2" type="ORF">C5Y83_17050</name>
</gene>
<dbReference type="EMBL" id="PUHY01000012">
    <property type="protein sequence ID" value="PQO31960.1"/>
    <property type="molecule type" value="Genomic_DNA"/>
</dbReference>
<sequence>MPVFISEPAVIEAAGNKPKVIQEFVGRVNSQTSDVSIARMVSPSGWVEPGQTPQFDEYTVVLKGELTVETVGSVHQVSAGQAIIAKKGEWIRYSSPHPEGAEYIAVCLPAFSPETVHRDTQ</sequence>
<dbReference type="Gene3D" id="2.60.120.10">
    <property type="entry name" value="Jelly Rolls"/>
    <property type="match status" value="1"/>
</dbReference>
<reference evidence="2 3" key="1">
    <citation type="submission" date="2018-02" db="EMBL/GenBank/DDBJ databases">
        <title>Comparative genomes isolates from brazilian mangrove.</title>
        <authorList>
            <person name="Araujo J.E."/>
            <person name="Taketani R.G."/>
            <person name="Silva M.C.P."/>
            <person name="Loureco M.V."/>
            <person name="Andreote F.D."/>
        </authorList>
    </citation>
    <scope>NUCLEOTIDE SEQUENCE [LARGE SCALE GENOMIC DNA]</scope>
    <source>
        <strain evidence="2 3">Hex-1 MGV</strain>
    </source>
</reference>
<evidence type="ECO:0000313" key="2">
    <source>
        <dbReference type="EMBL" id="PQO31960.1"/>
    </source>
</evidence>
<evidence type="ECO:0000313" key="3">
    <source>
        <dbReference type="Proteomes" id="UP000238322"/>
    </source>
</evidence>
<dbReference type="InterPro" id="IPR014710">
    <property type="entry name" value="RmlC-like_jellyroll"/>
</dbReference>
<dbReference type="AlphaFoldDB" id="A0A2S8FIT9"/>
<dbReference type="Pfam" id="PF07883">
    <property type="entry name" value="Cupin_2"/>
    <property type="match status" value="1"/>
</dbReference>
<dbReference type="InterPro" id="IPR011051">
    <property type="entry name" value="RmlC_Cupin_sf"/>
</dbReference>
<accession>A0A2S8FIT9</accession>
<dbReference type="SUPFAM" id="SSF51182">
    <property type="entry name" value="RmlC-like cupins"/>
    <property type="match status" value="1"/>
</dbReference>
<evidence type="ECO:0000259" key="1">
    <source>
        <dbReference type="Pfam" id="PF07883"/>
    </source>
</evidence>
<organism evidence="2 3">
    <name type="scientific">Blastopirellula marina</name>
    <dbReference type="NCBI Taxonomy" id="124"/>
    <lineage>
        <taxon>Bacteria</taxon>
        <taxon>Pseudomonadati</taxon>
        <taxon>Planctomycetota</taxon>
        <taxon>Planctomycetia</taxon>
        <taxon>Pirellulales</taxon>
        <taxon>Pirellulaceae</taxon>
        <taxon>Blastopirellula</taxon>
    </lineage>
</organism>
<name>A0A2S8FIT9_9BACT</name>
<dbReference type="InterPro" id="IPR013096">
    <property type="entry name" value="Cupin_2"/>
</dbReference>
<dbReference type="OrthoDB" id="160522at2"/>
<dbReference type="Proteomes" id="UP000238322">
    <property type="component" value="Unassembled WGS sequence"/>
</dbReference>
<proteinExistence type="predicted"/>
<feature type="domain" description="Cupin type-2" evidence="1">
    <location>
        <begin position="54"/>
        <end position="106"/>
    </location>
</feature>